<dbReference type="GO" id="GO:0005524">
    <property type="term" value="F:ATP binding"/>
    <property type="evidence" value="ECO:0007669"/>
    <property type="project" value="UniProtKB-KW"/>
</dbReference>
<keyword evidence="3" id="KW-0378">Hydrolase</keyword>
<dbReference type="SMART" id="SM00490">
    <property type="entry name" value="HELICc"/>
    <property type="match status" value="1"/>
</dbReference>
<evidence type="ECO:0000259" key="9">
    <source>
        <dbReference type="PROSITE" id="PS51192"/>
    </source>
</evidence>
<dbReference type="AlphaFoldDB" id="A0A9P4JX51"/>
<keyword evidence="6" id="KW-0862">Zinc</keyword>
<keyword evidence="4" id="KW-0347">Helicase</keyword>
<keyword evidence="5" id="KW-0067">ATP-binding</keyword>
<feature type="compositionally biased region" description="Acidic residues" evidence="7">
    <location>
        <begin position="493"/>
        <end position="512"/>
    </location>
</feature>
<evidence type="ECO:0000256" key="6">
    <source>
        <dbReference type="PROSITE-ProRule" id="PRU00175"/>
    </source>
</evidence>
<feature type="domain" description="Helicase C-terminal" evidence="10">
    <location>
        <begin position="592"/>
        <end position="751"/>
    </location>
</feature>
<dbReference type="Pfam" id="PF13920">
    <property type="entry name" value="zf-C3HC4_3"/>
    <property type="match status" value="1"/>
</dbReference>
<feature type="domain" description="Helicase ATP-binding" evidence="9">
    <location>
        <begin position="67"/>
        <end position="250"/>
    </location>
</feature>
<dbReference type="PROSITE" id="PS51194">
    <property type="entry name" value="HELICASE_CTER"/>
    <property type="match status" value="1"/>
</dbReference>
<dbReference type="OrthoDB" id="423559at2759"/>
<dbReference type="EMBL" id="ML993846">
    <property type="protein sequence ID" value="KAF2206054.1"/>
    <property type="molecule type" value="Genomic_DNA"/>
</dbReference>
<evidence type="ECO:0000256" key="1">
    <source>
        <dbReference type="ARBA" id="ARBA00007025"/>
    </source>
</evidence>
<evidence type="ECO:0000256" key="3">
    <source>
        <dbReference type="ARBA" id="ARBA00022801"/>
    </source>
</evidence>
<keyword evidence="6" id="KW-0479">Metal-binding</keyword>
<feature type="region of interest" description="Disordered" evidence="7">
    <location>
        <begin position="1"/>
        <end position="21"/>
    </location>
</feature>
<dbReference type="InterPro" id="IPR014001">
    <property type="entry name" value="Helicase_ATP-bd"/>
</dbReference>
<dbReference type="InterPro" id="IPR001650">
    <property type="entry name" value="Helicase_C-like"/>
</dbReference>
<accession>A0A9P4JX51</accession>
<dbReference type="GO" id="GO:0005737">
    <property type="term" value="C:cytoplasm"/>
    <property type="evidence" value="ECO:0007669"/>
    <property type="project" value="TreeGrafter"/>
</dbReference>
<dbReference type="InterPro" id="IPR013083">
    <property type="entry name" value="Znf_RING/FYVE/PHD"/>
</dbReference>
<dbReference type="SUPFAM" id="SSF57850">
    <property type="entry name" value="RING/U-box"/>
    <property type="match status" value="1"/>
</dbReference>
<dbReference type="InterPro" id="IPR001841">
    <property type="entry name" value="Znf_RING"/>
</dbReference>
<dbReference type="Gene3D" id="3.40.50.10810">
    <property type="entry name" value="Tandem AAA-ATPase domain"/>
    <property type="match status" value="1"/>
</dbReference>
<protein>
    <recommendedName>
        <fullName evidence="13">SNF2 family N-terminal domain protein</fullName>
    </recommendedName>
</protein>
<dbReference type="InterPro" id="IPR027417">
    <property type="entry name" value="P-loop_NTPase"/>
</dbReference>
<evidence type="ECO:0000256" key="5">
    <source>
        <dbReference type="ARBA" id="ARBA00022840"/>
    </source>
</evidence>
<evidence type="ECO:0000313" key="11">
    <source>
        <dbReference type="EMBL" id="KAF2206054.1"/>
    </source>
</evidence>
<dbReference type="Proteomes" id="UP000799536">
    <property type="component" value="Unassembled WGS sequence"/>
</dbReference>
<dbReference type="Gene3D" id="3.40.50.300">
    <property type="entry name" value="P-loop containing nucleotide triphosphate hydrolases"/>
    <property type="match status" value="1"/>
</dbReference>
<dbReference type="CDD" id="cd18008">
    <property type="entry name" value="DEXDc_SHPRH-like"/>
    <property type="match status" value="1"/>
</dbReference>
<dbReference type="Gene3D" id="3.30.40.10">
    <property type="entry name" value="Zinc/RING finger domain, C3HC4 (zinc finger)"/>
    <property type="match status" value="1"/>
</dbReference>
<dbReference type="GO" id="GO:0000724">
    <property type="term" value="P:double-strand break repair via homologous recombination"/>
    <property type="evidence" value="ECO:0007669"/>
    <property type="project" value="TreeGrafter"/>
</dbReference>
<keyword evidence="2" id="KW-0547">Nucleotide-binding</keyword>
<dbReference type="GO" id="GO:0008270">
    <property type="term" value="F:zinc ion binding"/>
    <property type="evidence" value="ECO:0007669"/>
    <property type="project" value="UniProtKB-KW"/>
</dbReference>
<dbReference type="PANTHER" id="PTHR45626:SF16">
    <property type="entry name" value="ATP-DEPENDENT HELICASE ULS1"/>
    <property type="match status" value="1"/>
</dbReference>
<dbReference type="SMART" id="SM00487">
    <property type="entry name" value="DEXDc"/>
    <property type="match status" value="1"/>
</dbReference>
<comment type="similarity">
    <text evidence="1">Belongs to the SNF2/RAD54 helicase family.</text>
</comment>
<evidence type="ECO:0000259" key="10">
    <source>
        <dbReference type="PROSITE" id="PS51194"/>
    </source>
</evidence>
<proteinExistence type="inferred from homology"/>
<keyword evidence="12" id="KW-1185">Reference proteome</keyword>
<dbReference type="GO" id="GO:0004386">
    <property type="term" value="F:helicase activity"/>
    <property type="evidence" value="ECO:0007669"/>
    <property type="project" value="UniProtKB-KW"/>
</dbReference>
<organism evidence="11 12">
    <name type="scientific">Delitschia confertaspora ATCC 74209</name>
    <dbReference type="NCBI Taxonomy" id="1513339"/>
    <lineage>
        <taxon>Eukaryota</taxon>
        <taxon>Fungi</taxon>
        <taxon>Dikarya</taxon>
        <taxon>Ascomycota</taxon>
        <taxon>Pezizomycotina</taxon>
        <taxon>Dothideomycetes</taxon>
        <taxon>Pleosporomycetidae</taxon>
        <taxon>Pleosporales</taxon>
        <taxon>Delitschiaceae</taxon>
        <taxon>Delitschia</taxon>
    </lineage>
</organism>
<dbReference type="PANTHER" id="PTHR45626">
    <property type="entry name" value="TRANSCRIPTION TERMINATION FACTOR 2-RELATED"/>
    <property type="match status" value="1"/>
</dbReference>
<dbReference type="SUPFAM" id="SSF52540">
    <property type="entry name" value="P-loop containing nucleoside triphosphate hydrolases"/>
    <property type="match status" value="2"/>
</dbReference>
<dbReference type="GO" id="GO:0008094">
    <property type="term" value="F:ATP-dependent activity, acting on DNA"/>
    <property type="evidence" value="ECO:0007669"/>
    <property type="project" value="TreeGrafter"/>
</dbReference>
<dbReference type="InterPro" id="IPR049730">
    <property type="entry name" value="SNF2/RAD54-like_C"/>
</dbReference>
<dbReference type="Pfam" id="PF00271">
    <property type="entry name" value="Helicase_C"/>
    <property type="match status" value="1"/>
</dbReference>
<dbReference type="GO" id="GO:0005634">
    <property type="term" value="C:nucleus"/>
    <property type="evidence" value="ECO:0007669"/>
    <property type="project" value="TreeGrafter"/>
</dbReference>
<feature type="domain" description="RING-type" evidence="8">
    <location>
        <begin position="412"/>
        <end position="459"/>
    </location>
</feature>
<evidence type="ECO:0000256" key="7">
    <source>
        <dbReference type="SAM" id="MobiDB-lite"/>
    </source>
</evidence>
<evidence type="ECO:0000256" key="4">
    <source>
        <dbReference type="ARBA" id="ARBA00022806"/>
    </source>
</evidence>
<dbReference type="CDD" id="cd16449">
    <property type="entry name" value="RING-HC"/>
    <property type="match status" value="1"/>
</dbReference>
<feature type="region of interest" description="Disordered" evidence="7">
    <location>
        <begin position="485"/>
        <end position="560"/>
    </location>
</feature>
<dbReference type="Pfam" id="PF00176">
    <property type="entry name" value="SNF2-rel_dom"/>
    <property type="match status" value="1"/>
</dbReference>
<evidence type="ECO:0000259" key="8">
    <source>
        <dbReference type="PROSITE" id="PS50089"/>
    </source>
</evidence>
<evidence type="ECO:0008006" key="13">
    <source>
        <dbReference type="Google" id="ProtNLM"/>
    </source>
</evidence>
<evidence type="ECO:0000256" key="2">
    <source>
        <dbReference type="ARBA" id="ARBA00022741"/>
    </source>
</evidence>
<dbReference type="InterPro" id="IPR000330">
    <property type="entry name" value="SNF2_N"/>
</dbReference>
<comment type="caution">
    <text evidence="11">The sequence shown here is derived from an EMBL/GenBank/DDBJ whole genome shotgun (WGS) entry which is preliminary data.</text>
</comment>
<name>A0A9P4JX51_9PLEO</name>
<gene>
    <name evidence="11" type="ORF">GQ43DRAFT_361011</name>
</gene>
<feature type="compositionally biased region" description="Basic residues" evidence="7">
    <location>
        <begin position="538"/>
        <end position="553"/>
    </location>
</feature>
<dbReference type="PROSITE" id="PS50089">
    <property type="entry name" value="ZF_RING_2"/>
    <property type="match status" value="1"/>
</dbReference>
<dbReference type="PROSITE" id="PS51192">
    <property type="entry name" value="HELICASE_ATP_BIND_1"/>
    <property type="match status" value="1"/>
</dbReference>
<dbReference type="InterPro" id="IPR038718">
    <property type="entry name" value="SNF2-like_sf"/>
</dbReference>
<dbReference type="GO" id="GO:0016787">
    <property type="term" value="F:hydrolase activity"/>
    <property type="evidence" value="ECO:0007669"/>
    <property type="project" value="UniProtKB-KW"/>
</dbReference>
<evidence type="ECO:0000313" key="12">
    <source>
        <dbReference type="Proteomes" id="UP000799536"/>
    </source>
</evidence>
<dbReference type="SMART" id="SM00184">
    <property type="entry name" value="RING"/>
    <property type="match status" value="1"/>
</dbReference>
<reference evidence="11" key="1">
    <citation type="journal article" date="2020" name="Stud. Mycol.">
        <title>101 Dothideomycetes genomes: a test case for predicting lifestyles and emergence of pathogens.</title>
        <authorList>
            <person name="Haridas S."/>
            <person name="Albert R."/>
            <person name="Binder M."/>
            <person name="Bloem J."/>
            <person name="Labutti K."/>
            <person name="Salamov A."/>
            <person name="Andreopoulos B."/>
            <person name="Baker S."/>
            <person name="Barry K."/>
            <person name="Bills G."/>
            <person name="Bluhm B."/>
            <person name="Cannon C."/>
            <person name="Castanera R."/>
            <person name="Culley D."/>
            <person name="Daum C."/>
            <person name="Ezra D."/>
            <person name="Gonzalez J."/>
            <person name="Henrissat B."/>
            <person name="Kuo A."/>
            <person name="Liang C."/>
            <person name="Lipzen A."/>
            <person name="Lutzoni F."/>
            <person name="Magnuson J."/>
            <person name="Mondo S."/>
            <person name="Nolan M."/>
            <person name="Ohm R."/>
            <person name="Pangilinan J."/>
            <person name="Park H.-J."/>
            <person name="Ramirez L."/>
            <person name="Alfaro M."/>
            <person name="Sun H."/>
            <person name="Tritt A."/>
            <person name="Yoshinaga Y."/>
            <person name="Zwiers L.-H."/>
            <person name="Turgeon B."/>
            <person name="Goodwin S."/>
            <person name="Spatafora J."/>
            <person name="Crous P."/>
            <person name="Grigoriev I."/>
        </authorList>
    </citation>
    <scope>NUCLEOTIDE SEQUENCE</scope>
    <source>
        <strain evidence="11">ATCC 74209</strain>
    </source>
</reference>
<dbReference type="InterPro" id="IPR050628">
    <property type="entry name" value="SNF2_RAD54_helicase_TF"/>
</dbReference>
<keyword evidence="6" id="KW-0863">Zinc-finger</keyword>
<sequence>MQPPSAFPLTYSGEGPPTQDSTEALSKLLENIRPDEDIPKELREPTPKVMSSILMEHQKIGLAWLKRMEKSVNKGGILADDMGLGKTIQALALMLARPSEDPARKTTLIVAPLALMKQWAKEIEAHVKPEHRLNVYIYHGPGKNKEFTQLRTYDVVLTTYGTLASQWKKKQGALENDTWLSVQKKMPLVANGSHWYRVILDEAQCIKNRDANCSKAAHELHAQYRLCMTGTPMMNNIDELFPLVRFLRIKPYHEWKMFSFDISKPIKETRGDLSQRGIERVQALLKGIMLRRTKDSELDGKPIIVIPAKHTKPEDVVLSKDERELYAALETKSQLRFNRYLEKGTVNNNYASILLLLLRLRQACCHPFLIRDLGVQASTEGIAEGILLERAQELGKDTAVVNRLKVEDGFECPICFDATDNPTIFIPCGHNTCGECFQKLIEGVPDGDDNSNAKCPECRAVVSSKRITDYAHFLKVYCPERLSESERDREVAEESDSNSELESESEEEDDGLDGFIVPDDVEDDVNAPTPPRDERQDKGKRKGKGKNPSKPKKTLAELKKESLRNKAAKRRYLRRLRRNWVTSAKIEKTLELLDTIYVNDPTEKTLIFSQFTSFLDLLEVPMQDRNIPYQRYDGSMNATDRADAVADFMENCNTRVLLVSLKAGNAGLNLNKASQVIMLDPFWNPFVEDQAVDRAHRMRQEREVHVHRILAPETVEDRICALQDRKRELITTALDPKAGNSIARLGVKDLMFLFGGRR</sequence>
<dbReference type="CDD" id="cd18793">
    <property type="entry name" value="SF2_C_SNF"/>
    <property type="match status" value="1"/>
</dbReference>